<dbReference type="RefSeq" id="WP_135527302.1">
    <property type="nucleotide sequence ID" value="NZ_SRLH01000008.1"/>
</dbReference>
<protein>
    <submittedName>
        <fullName evidence="1">DUF2851 family protein</fullName>
    </submittedName>
</protein>
<dbReference type="Proteomes" id="UP000297407">
    <property type="component" value="Unassembled WGS sequence"/>
</dbReference>
<name>A0A4Z0L589_9FLAO</name>
<evidence type="ECO:0000313" key="2">
    <source>
        <dbReference type="Proteomes" id="UP000297407"/>
    </source>
</evidence>
<gene>
    <name evidence="1" type="ORF">E4635_13865</name>
</gene>
<comment type="caution">
    <text evidence="1">The sequence shown here is derived from an EMBL/GenBank/DDBJ whole genome shotgun (WGS) entry which is preliminary data.</text>
</comment>
<keyword evidence="2" id="KW-1185">Reference proteome</keyword>
<dbReference type="AlphaFoldDB" id="A0A4Z0L589"/>
<organism evidence="1 2">
    <name type="scientific">Flavobacterium humi</name>
    <dbReference type="NCBI Taxonomy" id="2562683"/>
    <lineage>
        <taxon>Bacteria</taxon>
        <taxon>Pseudomonadati</taxon>
        <taxon>Bacteroidota</taxon>
        <taxon>Flavobacteriia</taxon>
        <taxon>Flavobacteriales</taxon>
        <taxon>Flavobacteriaceae</taxon>
        <taxon>Flavobacterium</taxon>
    </lineage>
</organism>
<reference evidence="1 2" key="1">
    <citation type="submission" date="2019-04" db="EMBL/GenBank/DDBJ databases">
        <title>Flavobacterium sp. strain DS2-A Genome sequencing and assembly.</title>
        <authorList>
            <person name="Kim I."/>
        </authorList>
    </citation>
    <scope>NUCLEOTIDE SEQUENCE [LARGE SCALE GENOMIC DNA]</scope>
    <source>
        <strain evidence="1 2">DS2-A</strain>
    </source>
</reference>
<dbReference type="OrthoDB" id="1005072at2"/>
<dbReference type="InterPro" id="IPR021272">
    <property type="entry name" value="DUF2851"/>
</dbReference>
<proteinExistence type="predicted"/>
<sequence>MKEDFLHHVWLYKKFCTPANSSGLKTSQGDPLEIHHTGYYIEQSGPVFFNAQLTIANQKWAGNVEIDLKSSNWDIRHCKQDPRYDAIILYVVWEKDEAVFRKDKSEIPVLELKGYVSTELIKQYRELKNPQPRFSYEKDIGSFSGFRMENWQQRLFFEWLEQKSKPIEKLLQENRNDWEAAFFCFLMKNFGLDTNEGIFFKIAQSLPFAVIRKEAFERENLEALFMGRANLLMPDKEDIYYKGLQSRWNYLQQKHLLGLVSLGPVVFFRHQPDNFPTMRLSQLASLYHSNHNLFTTIMEANNIAELYAVFSVSASDYWQAHCRFGEQNPKKIKTVSRSFIDSLLLNTVIPFRFLYKKKREKALMAEMAFLQVQVPSGENMAAAIARDTLGQPYWKSN</sequence>
<accession>A0A4Z0L589</accession>
<dbReference type="Pfam" id="PF11013">
    <property type="entry name" value="DUF2851"/>
    <property type="match status" value="1"/>
</dbReference>
<dbReference type="EMBL" id="SRLH01000008">
    <property type="protein sequence ID" value="TGD56878.1"/>
    <property type="molecule type" value="Genomic_DNA"/>
</dbReference>
<evidence type="ECO:0000313" key="1">
    <source>
        <dbReference type="EMBL" id="TGD56878.1"/>
    </source>
</evidence>